<evidence type="ECO:0000313" key="5">
    <source>
        <dbReference type="Proteomes" id="UP000635565"/>
    </source>
</evidence>
<keyword evidence="5" id="KW-1185">Reference proteome</keyword>
<evidence type="ECO:0000259" key="3">
    <source>
        <dbReference type="PROSITE" id="PS50977"/>
    </source>
</evidence>
<dbReference type="InterPro" id="IPR036271">
    <property type="entry name" value="Tet_transcr_reg_TetR-rel_C_sf"/>
</dbReference>
<evidence type="ECO:0000256" key="2">
    <source>
        <dbReference type="PROSITE-ProRule" id="PRU00335"/>
    </source>
</evidence>
<dbReference type="Gene3D" id="1.10.357.10">
    <property type="entry name" value="Tetracycline Repressor, domain 2"/>
    <property type="match status" value="1"/>
</dbReference>
<dbReference type="PRINTS" id="PR00455">
    <property type="entry name" value="HTHTETR"/>
</dbReference>
<feature type="domain" description="HTH tetR-type" evidence="3">
    <location>
        <begin position="15"/>
        <end position="75"/>
    </location>
</feature>
<dbReference type="Pfam" id="PF14246">
    <property type="entry name" value="TetR_C_7"/>
    <property type="match status" value="1"/>
</dbReference>
<dbReference type="SUPFAM" id="SSF46689">
    <property type="entry name" value="Homeodomain-like"/>
    <property type="match status" value="1"/>
</dbReference>
<sequence>MRTWSEDHPKARLLERKQEAIKVAARALFLQHGYANTTMEMVAAQAGVSIMTLYRHFRGKDVLFQAVIQYLCSPKENKKQKMLWQEDPAEVLRRLGQLRLAYALNPDEVALYQVILGAMEHFPEVGRMYYQLNVEKVRDRLSQYFQELDQQGRLHIPDPDFSAQAFLTLLQGPLIERARLGVGPVPTKEIIEQHVDACVSFFLAAHQIKRGD</sequence>
<gene>
    <name evidence="4" type="ORF">KSZ_76740</name>
</gene>
<dbReference type="PANTHER" id="PTHR30055:SF146">
    <property type="entry name" value="HTH-TYPE TRANSCRIPTIONAL DUAL REGULATOR CECR"/>
    <property type="match status" value="1"/>
</dbReference>
<dbReference type="InterPro" id="IPR009057">
    <property type="entry name" value="Homeodomain-like_sf"/>
</dbReference>
<proteinExistence type="predicted"/>
<evidence type="ECO:0000256" key="1">
    <source>
        <dbReference type="ARBA" id="ARBA00023125"/>
    </source>
</evidence>
<reference evidence="4 5" key="1">
    <citation type="journal article" date="2021" name="Int. J. Syst. Evol. Microbiol.">
        <title>Reticulibacter mediterranei gen. nov., sp. nov., within the new family Reticulibacteraceae fam. nov., and Ktedonospora formicarum gen. nov., sp. nov., Ktedonobacter robiniae sp. nov., Dictyobacter formicarum sp. nov. and Dictyobacter arantiisoli sp. nov., belonging to the class Ktedonobacteria.</title>
        <authorList>
            <person name="Yabe S."/>
            <person name="Zheng Y."/>
            <person name="Wang C.M."/>
            <person name="Sakai Y."/>
            <person name="Abe K."/>
            <person name="Yokota A."/>
            <person name="Donadio S."/>
            <person name="Cavaletti L."/>
            <person name="Monciardini P."/>
        </authorList>
    </citation>
    <scope>NUCLEOTIDE SEQUENCE [LARGE SCALE GENOMIC DNA]</scope>
    <source>
        <strain evidence="4 5">SOSP1-9</strain>
    </source>
</reference>
<dbReference type="EMBL" id="BNJJ01000042">
    <property type="protein sequence ID" value="GHO89668.1"/>
    <property type="molecule type" value="Genomic_DNA"/>
</dbReference>
<dbReference type="Proteomes" id="UP000635565">
    <property type="component" value="Unassembled WGS sequence"/>
</dbReference>
<organism evidence="4 5">
    <name type="scientific">Dictyobacter formicarum</name>
    <dbReference type="NCBI Taxonomy" id="2778368"/>
    <lineage>
        <taxon>Bacteria</taxon>
        <taxon>Bacillati</taxon>
        <taxon>Chloroflexota</taxon>
        <taxon>Ktedonobacteria</taxon>
        <taxon>Ktedonobacterales</taxon>
        <taxon>Dictyobacteraceae</taxon>
        <taxon>Dictyobacter</taxon>
    </lineage>
</organism>
<dbReference type="PROSITE" id="PS50977">
    <property type="entry name" value="HTH_TETR_2"/>
    <property type="match status" value="1"/>
</dbReference>
<dbReference type="Pfam" id="PF00440">
    <property type="entry name" value="TetR_N"/>
    <property type="match status" value="1"/>
</dbReference>
<dbReference type="InterPro" id="IPR039536">
    <property type="entry name" value="TetR_C_Proteobacteria"/>
</dbReference>
<feature type="DNA-binding region" description="H-T-H motif" evidence="2">
    <location>
        <begin position="38"/>
        <end position="57"/>
    </location>
</feature>
<dbReference type="SUPFAM" id="SSF48498">
    <property type="entry name" value="Tetracyclin repressor-like, C-terminal domain"/>
    <property type="match status" value="1"/>
</dbReference>
<dbReference type="Gene3D" id="1.10.10.60">
    <property type="entry name" value="Homeodomain-like"/>
    <property type="match status" value="1"/>
</dbReference>
<dbReference type="RefSeq" id="WP_201367232.1">
    <property type="nucleotide sequence ID" value="NZ_BNJJ01000042.1"/>
</dbReference>
<dbReference type="InterPro" id="IPR050109">
    <property type="entry name" value="HTH-type_TetR-like_transc_reg"/>
</dbReference>
<dbReference type="PANTHER" id="PTHR30055">
    <property type="entry name" value="HTH-TYPE TRANSCRIPTIONAL REGULATOR RUTR"/>
    <property type="match status" value="1"/>
</dbReference>
<name>A0ABQ3VV20_9CHLR</name>
<comment type="caution">
    <text evidence="4">The sequence shown here is derived from an EMBL/GenBank/DDBJ whole genome shotgun (WGS) entry which is preliminary data.</text>
</comment>
<keyword evidence="1 2" id="KW-0238">DNA-binding</keyword>
<dbReference type="InterPro" id="IPR001647">
    <property type="entry name" value="HTH_TetR"/>
</dbReference>
<protein>
    <submittedName>
        <fullName evidence="4">TetR family transcriptional regulator</fullName>
    </submittedName>
</protein>
<evidence type="ECO:0000313" key="4">
    <source>
        <dbReference type="EMBL" id="GHO89668.1"/>
    </source>
</evidence>
<accession>A0ABQ3VV20</accession>